<sequence>MTVASVITTPRLRLRRPEPSDLPAYTAYYMGPRSHFVRGPYTKAQCFEKFATVLGHWQIRRFGRYTITLEDRPIGHVGPLMIEGDKAPELTWTLWDGAEEGNGYATEAAAAVRDHLLGEAGWTLLEILVQPDNAASLAVARKLGAVLTDQDAPDWYPGCLTFHLTTEPMQ</sequence>
<keyword evidence="2" id="KW-0808">Transferase</keyword>
<dbReference type="RefSeq" id="WP_093090560.1">
    <property type="nucleotide sequence ID" value="NZ_FOTQ01000001.1"/>
</dbReference>
<protein>
    <submittedName>
        <fullName evidence="2">Protein N-acetyltransferase, RimJ/RimL family</fullName>
    </submittedName>
</protein>
<feature type="domain" description="N-acetyltransferase" evidence="1">
    <location>
        <begin position="12"/>
        <end position="167"/>
    </location>
</feature>
<evidence type="ECO:0000313" key="2">
    <source>
        <dbReference type="EMBL" id="SFL51010.1"/>
    </source>
</evidence>
<dbReference type="EMBL" id="FOTQ01000001">
    <property type="protein sequence ID" value="SFL51010.1"/>
    <property type="molecule type" value="Genomic_DNA"/>
</dbReference>
<dbReference type="PANTHER" id="PTHR43792">
    <property type="entry name" value="GNAT FAMILY, PUTATIVE (AFU_ORTHOLOGUE AFUA_3G00765)-RELATED-RELATED"/>
    <property type="match status" value="1"/>
</dbReference>
<name>A0A1I4I9M5_9RHOB</name>
<dbReference type="SUPFAM" id="SSF55729">
    <property type="entry name" value="Acyl-CoA N-acyltransferases (Nat)"/>
    <property type="match status" value="1"/>
</dbReference>
<dbReference type="OrthoDB" id="6293260at2"/>
<gene>
    <name evidence="2" type="ORF">SAMN04488042_101504</name>
</gene>
<evidence type="ECO:0000313" key="3">
    <source>
        <dbReference type="Proteomes" id="UP000199144"/>
    </source>
</evidence>
<keyword evidence="3" id="KW-1185">Reference proteome</keyword>
<evidence type="ECO:0000259" key="1">
    <source>
        <dbReference type="PROSITE" id="PS51186"/>
    </source>
</evidence>
<dbReference type="InterPro" id="IPR016181">
    <property type="entry name" value="Acyl_CoA_acyltransferase"/>
</dbReference>
<dbReference type="Proteomes" id="UP000199144">
    <property type="component" value="Unassembled WGS sequence"/>
</dbReference>
<dbReference type="PANTHER" id="PTHR43792:SF1">
    <property type="entry name" value="N-ACETYLTRANSFERASE DOMAIN-CONTAINING PROTEIN"/>
    <property type="match status" value="1"/>
</dbReference>
<dbReference type="GO" id="GO:0016747">
    <property type="term" value="F:acyltransferase activity, transferring groups other than amino-acyl groups"/>
    <property type="evidence" value="ECO:0007669"/>
    <property type="project" value="InterPro"/>
</dbReference>
<dbReference type="InterPro" id="IPR000182">
    <property type="entry name" value="GNAT_dom"/>
</dbReference>
<dbReference type="Gene3D" id="3.40.630.30">
    <property type="match status" value="1"/>
</dbReference>
<dbReference type="STRING" id="254406.SAMN04488042_101504"/>
<organism evidence="2 3">
    <name type="scientific">Shimia aestuarii</name>
    <dbReference type="NCBI Taxonomy" id="254406"/>
    <lineage>
        <taxon>Bacteria</taxon>
        <taxon>Pseudomonadati</taxon>
        <taxon>Pseudomonadota</taxon>
        <taxon>Alphaproteobacteria</taxon>
        <taxon>Rhodobacterales</taxon>
        <taxon>Roseobacteraceae</taxon>
    </lineage>
</organism>
<dbReference type="AlphaFoldDB" id="A0A1I4I9M5"/>
<dbReference type="PROSITE" id="PS51186">
    <property type="entry name" value="GNAT"/>
    <property type="match status" value="1"/>
</dbReference>
<reference evidence="2 3" key="1">
    <citation type="submission" date="2016-10" db="EMBL/GenBank/DDBJ databases">
        <authorList>
            <person name="de Groot N.N."/>
        </authorList>
    </citation>
    <scope>NUCLEOTIDE SEQUENCE [LARGE SCALE GENOMIC DNA]</scope>
    <source>
        <strain evidence="2 3">DSM 15283</strain>
    </source>
</reference>
<proteinExistence type="predicted"/>
<accession>A0A1I4I9M5</accession>
<dbReference type="InterPro" id="IPR051531">
    <property type="entry name" value="N-acetyltransferase"/>
</dbReference>
<dbReference type="Pfam" id="PF13302">
    <property type="entry name" value="Acetyltransf_3"/>
    <property type="match status" value="1"/>
</dbReference>